<keyword evidence="3" id="KW-1185">Reference proteome</keyword>
<gene>
    <name evidence="2" type="ORF">ACFO0B_30675</name>
</gene>
<organism evidence="2 3">
    <name type="scientific">Nocardia jiangsuensis</name>
    <dbReference type="NCBI Taxonomy" id="1691563"/>
    <lineage>
        <taxon>Bacteria</taxon>
        <taxon>Bacillati</taxon>
        <taxon>Actinomycetota</taxon>
        <taxon>Actinomycetes</taxon>
        <taxon>Mycobacteriales</taxon>
        <taxon>Nocardiaceae</taxon>
        <taxon>Nocardia</taxon>
    </lineage>
</organism>
<dbReference type="RefSeq" id="WP_378617007.1">
    <property type="nucleotide sequence ID" value="NZ_JBHSAX010000033.1"/>
</dbReference>
<protein>
    <submittedName>
        <fullName evidence="2">Metallophosphoesterase</fullName>
    </submittedName>
</protein>
<dbReference type="Pfam" id="PF00149">
    <property type="entry name" value="Metallophos"/>
    <property type="match status" value="1"/>
</dbReference>
<evidence type="ECO:0000313" key="2">
    <source>
        <dbReference type="EMBL" id="MFC3966369.1"/>
    </source>
</evidence>
<dbReference type="InterPro" id="IPR029052">
    <property type="entry name" value="Metallo-depent_PP-like"/>
</dbReference>
<dbReference type="Proteomes" id="UP001595696">
    <property type="component" value="Unassembled WGS sequence"/>
</dbReference>
<dbReference type="InterPro" id="IPR004843">
    <property type="entry name" value="Calcineurin-like_PHP"/>
</dbReference>
<reference evidence="3" key="1">
    <citation type="journal article" date="2019" name="Int. J. Syst. Evol. Microbiol.">
        <title>The Global Catalogue of Microorganisms (GCM) 10K type strain sequencing project: providing services to taxonomists for standard genome sequencing and annotation.</title>
        <authorList>
            <consortium name="The Broad Institute Genomics Platform"/>
            <consortium name="The Broad Institute Genome Sequencing Center for Infectious Disease"/>
            <person name="Wu L."/>
            <person name="Ma J."/>
        </authorList>
    </citation>
    <scope>NUCLEOTIDE SEQUENCE [LARGE SCALE GENOMIC DNA]</scope>
    <source>
        <strain evidence="3">CGMCC 4.7330</strain>
    </source>
</reference>
<dbReference type="EMBL" id="JBHSAX010000033">
    <property type="protein sequence ID" value="MFC3966369.1"/>
    <property type="molecule type" value="Genomic_DNA"/>
</dbReference>
<dbReference type="Gene3D" id="3.60.21.10">
    <property type="match status" value="1"/>
</dbReference>
<name>A0ABV8E319_9NOCA</name>
<comment type="caution">
    <text evidence="2">The sequence shown here is derived from an EMBL/GenBank/DDBJ whole genome shotgun (WGS) entry which is preliminary data.</text>
</comment>
<dbReference type="SUPFAM" id="SSF56300">
    <property type="entry name" value="Metallo-dependent phosphatases"/>
    <property type="match status" value="1"/>
</dbReference>
<feature type="domain" description="Calcineurin-like phosphoesterase" evidence="1">
    <location>
        <begin position="19"/>
        <end position="172"/>
    </location>
</feature>
<evidence type="ECO:0000313" key="3">
    <source>
        <dbReference type="Proteomes" id="UP001595696"/>
    </source>
</evidence>
<accession>A0ABV8E319</accession>
<sequence>MTRWHHDSTHEADVIDWYTADLHIGHRLLSGLRGFPDIPAHDDEIARRWDALVSPDDRIWVLGDISVGGRRQETAALDWIARRPGEKHLITGNHDGCHPMRSRAAAWQAIYLASGFTSVQQTAVHKIGGQRVTLSHFPFRFDPDGDHTPENRFEEWRVPDIGQFLLHGHTHSEIKVRGRQIHVGLDAHDLRPVTRAWVAGQMSAA</sequence>
<evidence type="ECO:0000259" key="1">
    <source>
        <dbReference type="Pfam" id="PF00149"/>
    </source>
</evidence>
<proteinExistence type="predicted"/>